<dbReference type="EMBL" id="HBHB01001208">
    <property type="protein sequence ID" value="CAD9649216.1"/>
    <property type="molecule type" value="Transcribed_RNA"/>
</dbReference>
<sequence length="150" mass="17010">MLKAKAKDVLISILENTFFVGAVFLKSSAELLPGAISLWDSHVDVAPENFYRDHWDFIQFNLDKRVMFNLKGDEVVMELESSDDLRVVDPDEATKFIGSAVELEAGMRGRHVRFHIGKGRKNHKVVLSALKRFVKLLFPPPPQNSRCSVQ</sequence>
<name>A0A7S2VTY3_9APIC</name>
<accession>A0A7S2VTY3</accession>
<organism evidence="1">
    <name type="scientific">Lankesteria abbotti</name>
    <dbReference type="NCBI Taxonomy" id="340204"/>
    <lineage>
        <taxon>Eukaryota</taxon>
        <taxon>Sar</taxon>
        <taxon>Alveolata</taxon>
        <taxon>Apicomplexa</taxon>
        <taxon>Conoidasida</taxon>
        <taxon>Gregarinasina</taxon>
        <taxon>Eugregarinorida</taxon>
        <taxon>Lecudinidae</taxon>
        <taxon>Lankesteria</taxon>
    </lineage>
</organism>
<dbReference type="AlphaFoldDB" id="A0A7S2VTY3"/>
<reference evidence="1" key="1">
    <citation type="submission" date="2021-01" db="EMBL/GenBank/DDBJ databases">
        <authorList>
            <person name="Corre E."/>
            <person name="Pelletier E."/>
            <person name="Niang G."/>
            <person name="Scheremetjew M."/>
            <person name="Finn R."/>
            <person name="Kale V."/>
            <person name="Holt S."/>
            <person name="Cochrane G."/>
            <person name="Meng A."/>
            <person name="Brown T."/>
            <person name="Cohen L."/>
        </authorList>
    </citation>
    <scope>NUCLEOTIDE SEQUENCE</scope>
    <source>
        <strain evidence="1">Grappler Inlet BC</strain>
    </source>
</reference>
<gene>
    <name evidence="1" type="ORF">LABB0372_LOCUS578</name>
</gene>
<protein>
    <submittedName>
        <fullName evidence="1">Uncharacterized protein</fullName>
    </submittedName>
</protein>
<evidence type="ECO:0000313" key="1">
    <source>
        <dbReference type="EMBL" id="CAD9649216.1"/>
    </source>
</evidence>
<proteinExistence type="predicted"/>